<protein>
    <submittedName>
        <fullName evidence="2">Uncharacterized protein</fullName>
    </submittedName>
</protein>
<dbReference type="AlphaFoldDB" id="A0A1B4FN81"/>
<evidence type="ECO:0000256" key="1">
    <source>
        <dbReference type="SAM" id="MobiDB-lite"/>
    </source>
</evidence>
<name>A0A1B4FN81_9BURK</name>
<organism evidence="2 3">
    <name type="scientific">Burkholderia mayonis</name>
    <dbReference type="NCBI Taxonomy" id="1385591"/>
    <lineage>
        <taxon>Bacteria</taxon>
        <taxon>Pseudomonadati</taxon>
        <taxon>Pseudomonadota</taxon>
        <taxon>Betaproteobacteria</taxon>
        <taxon>Burkholderiales</taxon>
        <taxon>Burkholderiaceae</taxon>
        <taxon>Burkholderia</taxon>
        <taxon>pseudomallei group</taxon>
    </lineage>
</organism>
<feature type="compositionally biased region" description="Low complexity" evidence="1">
    <location>
        <begin position="1"/>
        <end position="15"/>
    </location>
</feature>
<evidence type="ECO:0000313" key="3">
    <source>
        <dbReference type="Proteomes" id="UP000062519"/>
    </source>
</evidence>
<dbReference type="Proteomes" id="UP000062519">
    <property type="component" value="Chromosome 2"/>
</dbReference>
<accession>A0A1B4FN81</accession>
<gene>
    <name evidence="2" type="ORF">WS70_25695</name>
</gene>
<dbReference type="EMBL" id="CP013387">
    <property type="protein sequence ID" value="AOJ05115.1"/>
    <property type="molecule type" value="Genomic_DNA"/>
</dbReference>
<proteinExistence type="predicted"/>
<keyword evidence="3" id="KW-1185">Reference proteome</keyword>
<feature type="region of interest" description="Disordered" evidence="1">
    <location>
        <begin position="1"/>
        <end position="62"/>
    </location>
</feature>
<dbReference type="KEGG" id="buu:WS70_25695"/>
<feature type="compositionally biased region" description="Polar residues" evidence="1">
    <location>
        <begin position="53"/>
        <end position="62"/>
    </location>
</feature>
<dbReference type="RefSeq" id="WP_059598253.1">
    <property type="nucleotide sequence ID" value="NZ_CP013387.1"/>
</dbReference>
<reference evidence="2 3" key="1">
    <citation type="submission" date="2015-12" db="EMBL/GenBank/DDBJ databases">
        <title>Diversity of Burkholderia near neighbor genomes.</title>
        <authorList>
            <person name="Sahl J."/>
            <person name="Wagner D."/>
            <person name="Keim P."/>
        </authorList>
    </citation>
    <scope>NUCLEOTIDE SEQUENCE [LARGE SCALE GENOMIC DNA]</scope>
    <source>
        <strain evidence="2 3">BDU6</strain>
    </source>
</reference>
<sequence length="62" mass="6793">MTNPKNNPNSDSNNKGVPVYDSVDHGERRDYGDLNKGFEVVNTLPPPPPLPTRDNSNGNDQS</sequence>
<evidence type="ECO:0000313" key="2">
    <source>
        <dbReference type="EMBL" id="AOJ05115.1"/>
    </source>
</evidence>
<feature type="compositionally biased region" description="Basic and acidic residues" evidence="1">
    <location>
        <begin position="22"/>
        <end position="33"/>
    </location>
</feature>